<reference evidence="1 2" key="1">
    <citation type="submission" date="2021-05" db="EMBL/GenBank/DDBJ databases">
        <title>Kineosporia and Streptomyces sp. nov. two new marine actinobacteria isolated from Coral.</title>
        <authorList>
            <person name="Buangrab K."/>
            <person name="Sutthacheep M."/>
            <person name="Yeemin T."/>
            <person name="Harunari E."/>
            <person name="Igarashi Y."/>
            <person name="Kanchanasin P."/>
            <person name="Tanasupawat S."/>
            <person name="Phongsopitanun W."/>
        </authorList>
    </citation>
    <scope>NUCLEOTIDE SEQUENCE [LARGE SCALE GENOMIC DNA]</scope>
    <source>
        <strain evidence="1 2">J2-2</strain>
    </source>
</reference>
<gene>
    <name evidence="1" type="ORF">KIH74_12405</name>
</gene>
<name>A0ABS5TF86_9ACTN</name>
<protein>
    <recommendedName>
        <fullName evidence="3">Integral membrane protein</fullName>
    </recommendedName>
</protein>
<dbReference type="RefSeq" id="WP_214156022.1">
    <property type="nucleotide sequence ID" value="NZ_JAHBAY010000004.1"/>
</dbReference>
<evidence type="ECO:0000313" key="2">
    <source>
        <dbReference type="Proteomes" id="UP001197247"/>
    </source>
</evidence>
<comment type="caution">
    <text evidence="1">The sequence shown here is derived from an EMBL/GenBank/DDBJ whole genome shotgun (WGS) entry which is preliminary data.</text>
</comment>
<evidence type="ECO:0008006" key="3">
    <source>
        <dbReference type="Google" id="ProtNLM"/>
    </source>
</evidence>
<proteinExistence type="predicted"/>
<sequence>MTPPSPQHQVPQPSPVRATGSDPYVPWPVRVLAVVLVLPFRLAWELLALAGRVLVDFVLVPLARLFEMLIVRPLRFLWRYLVVLPLGWVWNRLLRPLLRFFWRYLLVIPLTWLADQISRVVRWFGRMIMAVLRATAPFWKLLGRLFLVFVVDPLVWLLRCLHRYVLRPGWEGAGWVLHQLYRWTLRPLGRALGLALGWLWRHTVVPLARAAAWFWRHTVVAAVHAAGRVCRWTWQHTVAPVGRAVAASGRWVNKSLLRPARATVRAVLGLRP</sequence>
<accession>A0ABS5TF86</accession>
<organism evidence="1 2">
    <name type="scientific">Kineosporia corallincola</name>
    <dbReference type="NCBI Taxonomy" id="2835133"/>
    <lineage>
        <taxon>Bacteria</taxon>
        <taxon>Bacillati</taxon>
        <taxon>Actinomycetota</taxon>
        <taxon>Actinomycetes</taxon>
        <taxon>Kineosporiales</taxon>
        <taxon>Kineosporiaceae</taxon>
        <taxon>Kineosporia</taxon>
    </lineage>
</organism>
<keyword evidence="2" id="KW-1185">Reference proteome</keyword>
<dbReference type="Proteomes" id="UP001197247">
    <property type="component" value="Unassembled WGS sequence"/>
</dbReference>
<dbReference type="EMBL" id="JAHBAY010000004">
    <property type="protein sequence ID" value="MBT0769731.1"/>
    <property type="molecule type" value="Genomic_DNA"/>
</dbReference>
<evidence type="ECO:0000313" key="1">
    <source>
        <dbReference type="EMBL" id="MBT0769731.1"/>
    </source>
</evidence>